<proteinExistence type="predicted"/>
<dbReference type="SUPFAM" id="SSF49478">
    <property type="entry name" value="Cna protein B-type domain"/>
    <property type="match status" value="1"/>
</dbReference>
<dbReference type="EMBL" id="CP012836">
    <property type="protein sequence ID" value="AMQ56008.1"/>
    <property type="molecule type" value="Genomic_DNA"/>
</dbReference>
<sequence length="889" mass="99101">MDTITPVEFFWKRVFFALTWVGFFLGFIPNLQAQQEPDGEALLTFSHPSIGQYYVNAVFFGDVAYLPLGEFLSLAEIPYEQTENKLGLQGAYPSPKEIWKIDPVAGFIWINGVSEPLPADNYYLGELDLFLHPDYFKRIFGIEFTVNPYALSMSLKSERPLPIEEKKKREALRSRLMARGGPQEEVPMALPRDRAILGLGMIDYALNLDQSPSGSLASFQVRGGGEFLGGDIQGSYTGSADKEGLEGQFSGLRWRYVLPGGLKPNKNVLLSSITLGQINTTSTANGVSLNGFSLSNNPVIPRQELDVFVVDGYTERDSEVELLIGGQLVDFMRADDVGYYRFNAPVTYGTVRLTLRIYTPQGEVIIQDRQLQIPFSFLPKGFVAYNIQGGRLQTAPDSLGSDLIGHADLAIGLSNSMTVRAGLDYGDYFGLSKRNTSFGLSTRLFQQYLFNIDYLPEQFYRANASVFYANNINISVQATEYLTLPNEENASSQPIRDANLNLFIPFKLFGRFSGIRFGGEKQWLLDGYKGNLQSDFNVQIGKLAARFNYRAQLLGSGVGDDLSSEFAPGVLTGSFTYSLPRSPSLPVFVKGMFIRSQIRYNTASSELTNLNLQLSQTLFKLGRLTMAYDRDLVNGAGQFQVGFLYDFRFFRSSSQFSTRKGDYSARQSFSGSIGIDPISGALLPSNRDQVSRSGVSVRMFIDQNENGKFDKGEEIVPAKAVRLDKSGNMLLGSDGVLRITQLQSYWTYALEIDTQALPDPTLAPKEKKFGFVAEPNRFKVIDIPLYRTGIIEGFVLINQASGEQGVGGLRLLLTKKSTGELIETIRTFADGSYYAFGLLPGEYRLTIDPKQLEFLNANAEKDFLEFEIKPLVDGDYLENLNFKLRKRDL</sequence>
<dbReference type="RefSeq" id="WP_236778640.1">
    <property type="nucleotide sequence ID" value="NZ_CP012836.1"/>
</dbReference>
<keyword evidence="2" id="KW-1185">Reference proteome</keyword>
<organism evidence="1 2">
    <name type="scientific">Algoriphagus sanaruensis</name>
    <dbReference type="NCBI Taxonomy" id="1727163"/>
    <lineage>
        <taxon>Bacteria</taxon>
        <taxon>Pseudomonadati</taxon>
        <taxon>Bacteroidota</taxon>
        <taxon>Cytophagia</taxon>
        <taxon>Cytophagales</taxon>
        <taxon>Cyclobacteriaceae</taxon>
        <taxon>Algoriphagus</taxon>
    </lineage>
</organism>
<dbReference type="InterPro" id="IPR013783">
    <property type="entry name" value="Ig-like_fold"/>
</dbReference>
<evidence type="ECO:0000313" key="1">
    <source>
        <dbReference type="EMBL" id="AMQ56008.1"/>
    </source>
</evidence>
<reference evidence="1 2" key="2">
    <citation type="journal article" date="2016" name="Genome Announc.">
        <title>Complete Genome Sequence of Algoriphagus sp. Strain M8-2, Isolated from a Brackish Lake.</title>
        <authorList>
            <person name="Muraguchi Y."/>
            <person name="Kushimoto K."/>
            <person name="Ohtsubo Y."/>
            <person name="Suzuki T."/>
            <person name="Dohra H."/>
            <person name="Kimbara K."/>
            <person name="Shintani M."/>
        </authorList>
    </citation>
    <scope>NUCLEOTIDE SEQUENCE [LARGE SCALE GENOMIC DNA]</scope>
    <source>
        <strain evidence="1 2">M8-2</strain>
    </source>
</reference>
<dbReference type="Gene3D" id="2.60.40.10">
    <property type="entry name" value="Immunoglobulins"/>
    <property type="match status" value="1"/>
</dbReference>
<accession>A0A142ELK3</accession>
<evidence type="ECO:0000313" key="2">
    <source>
        <dbReference type="Proteomes" id="UP000073816"/>
    </source>
</evidence>
<dbReference type="STRING" id="1727163.AO498_06255"/>
<name>A0A142ELK3_9BACT</name>
<dbReference type="KEGG" id="alm:AO498_06255"/>
<dbReference type="Proteomes" id="UP000073816">
    <property type="component" value="Chromosome"/>
</dbReference>
<evidence type="ECO:0008006" key="3">
    <source>
        <dbReference type="Google" id="ProtNLM"/>
    </source>
</evidence>
<protein>
    <recommendedName>
        <fullName evidence="3">SD-repeat containing protein B domain-containing protein</fullName>
    </recommendedName>
</protein>
<gene>
    <name evidence="1" type="ORF">AO498_06255</name>
</gene>
<dbReference type="PATRIC" id="fig|1727163.4.peg.1299"/>
<reference evidence="2" key="1">
    <citation type="submission" date="2015-09" db="EMBL/GenBank/DDBJ databases">
        <title>Complete sequence of Algoriphagus sp. M8-2.</title>
        <authorList>
            <person name="Shintani M."/>
        </authorList>
    </citation>
    <scope>NUCLEOTIDE SEQUENCE [LARGE SCALE GENOMIC DNA]</scope>
    <source>
        <strain evidence="2">M8-2</strain>
    </source>
</reference>
<dbReference type="AlphaFoldDB" id="A0A142ELK3"/>